<evidence type="ECO:0000313" key="3">
    <source>
        <dbReference type="Proteomes" id="UP001159042"/>
    </source>
</evidence>
<keyword evidence="3" id="KW-1185">Reference proteome</keyword>
<feature type="compositionally biased region" description="Acidic residues" evidence="1">
    <location>
        <begin position="215"/>
        <end position="225"/>
    </location>
</feature>
<feature type="compositionally biased region" description="Basic and acidic residues" evidence="1">
    <location>
        <begin position="236"/>
        <end position="256"/>
    </location>
</feature>
<gene>
    <name evidence="2" type="ORF">NQ315_013615</name>
</gene>
<feature type="compositionally biased region" description="Basic and acidic residues" evidence="1">
    <location>
        <begin position="194"/>
        <end position="204"/>
    </location>
</feature>
<feature type="compositionally biased region" description="Polar residues" evidence="1">
    <location>
        <begin position="95"/>
        <end position="105"/>
    </location>
</feature>
<dbReference type="PANTHER" id="PTHR40552">
    <property type="entry name" value="AT05186P-RELATED"/>
    <property type="match status" value="1"/>
</dbReference>
<dbReference type="PANTHER" id="PTHR40552:SF6">
    <property type="entry name" value="FI09606P-RELATED"/>
    <property type="match status" value="1"/>
</dbReference>
<feature type="non-terminal residue" evidence="2">
    <location>
        <position position="1"/>
    </location>
</feature>
<protein>
    <submittedName>
        <fullName evidence="2">Uncharacterized protein</fullName>
    </submittedName>
</protein>
<feature type="compositionally biased region" description="Acidic residues" evidence="1">
    <location>
        <begin position="1319"/>
        <end position="1333"/>
    </location>
</feature>
<evidence type="ECO:0000313" key="2">
    <source>
        <dbReference type="EMBL" id="KAJ8921144.1"/>
    </source>
</evidence>
<proteinExistence type="predicted"/>
<sequence length="1859" mass="213711">LEDDDVDMPLPENKPRINASPTEVPPLDPVKGQKKKDAPLKKKKKVVPEKQSVVSAIVPSMDTRFNLQSSLGVTPPEGQSRPKYVVPRTKKQQRMFEQNRANTSKGFYRDPSQKLPEVTTKRKVSIKLEVASPEASSAKVAPKQTTPSPSFLYPQPPEKSELEKRKPKSGIFINESEKKGPDNDYDSFNLVYSREPRPPREERGKRKRKAKDTGLEDIQEAEEEAGDKKSSKKGKRKEDKVESKQESKEEFLKMEEEMTEEVTGETSSETYLTKQFRRKVSQISKATSYQSGDLGSFDETKEDIFEQQPVSIAIQKFRRDSDVKRYEPVKRKFRRGTLESHSFTKLYQPVLKDFFFGSKEGTMHQALSSPRASFKSEFWTVNTETNMLLTIAMLDLELLGNENFPESVRNIQGICMPVAAYCYSILKHPNKWTSENIDEILEAGNNLMLESIKKSHKHYNGKEISPEYLQKYCVIGDKKVRFVVDEPEVSGMIRSDDKRVFNLTKALTIFFSRQSAGVLKTRDMNIAIWKDKYYYMFDARPRTRDLYYSQYGTAMMANFYDVASLCTVFLTRSNFGNWPFLIYTLKAFKVLNKDDVEVESYIEQDTNSNYNIMNENKAVVLASFDLADKCFDFTRNKQSLAMATVCLVYSRITPPSAWHRTTLDKIMIIGNQLYLECMECESLSDLRVDNLPAIFTVGPYIVEIYIYVNVCADLLYKKCCCTLMSSLDDFFAKSTNAILQIEKSYLAVWKQRNMYYCFDPYSRDGEGFRCRDGTACVSMHAKISSLVDIIVKNFDNKDAVFYLHAMKVCKIQRDPVKSAKFPKYMMMDDFPLEDLKKYKMRKSKKPATEKPVTVDYSGLAMRQLLAGEDPEASIFEIGSTVQSLGMEQIPPMVHKHPSRSVLKKAKPPADIIADLDSPSLSDTQVPTYLLEPALPEQPKFTEDIEFQDLDSFALTQEEIELDSFELDVQEEEEGEEGGRKKDYGAGGDYEQMEEELGEEYNVPGEDDWFETRTDYTQVGKYSLQPPITSVTEEVNTDVTYFPIHKEILYPTYIRGKQQMKNRIAYSKSAKDDGWDDFIPTEPEVTQSQELLKESNFKDLPDGAQIINGTKNISEFGGDIEFIAPFVCIMAGVVARKYTIGTWTPEIVDYVLKCGNELYRASKVRYDQVSKMEIPRIALGSSHFAVLVEYVFDTYTKQNILELAIQKILFVRSDVGVMVTPTYACALLYKNHLYYLFDAFGNNEVGLSEGPSNSGTSCFVRFKDVHSLVNRIMHNKTKRERNEEVVYTRFVLSSVRVKTLHPSQEKVAKKKRKKSQQREMEEEMEELDSPEGADEPPPKKTQKKKSPRQKEQGEDEEESDEEIVVTEDGLRRIKKKRAENKVGYQNKDGVFVLEGTNQLPGRGTVTDELKEDHFVCLCACLVLMTTPVHRWDTKKVDQVLEYGKHVFSHAEDLEISEKRTIKNVLIDRYFFDIIVKQQKIENWRNRKTMSIAVDTILKRKLAYFLIQFPGGCYVVHKSQDELFHIFDPYGFRDKGKANKAGWVKLKDVRKLKWVLKKLARSSGGESCSFYNFEVTSIKKAPKDVVLSKKLDEYDLLYASKKERLGKPFYEDVEWLKTDPVPWSRKFNKAANGQDRGKVDNMWHNWDVEYKNDLYSLVGNIHQNSPSFSDETRGKQTLTNLVIAIGMMEIYELSEWNSAVVDSVLANGDNYCAECIKDISDEDYELSMDDLKEECSIFPFSLKVEFTPIVEGTMFLVRLTQFNLYKALRYFFNQIVRRFGIIISTAGQRKRQVAFGKLQESEYFMFDCESFGPPMFLDKTGTAYVLRTTTLNRLLHVLTLTLRGGDFFIFEVEVTDITPIN</sequence>
<dbReference type="Proteomes" id="UP001159042">
    <property type="component" value="Unassembled WGS sequence"/>
</dbReference>
<comment type="caution">
    <text evidence="2">The sequence shown here is derived from an EMBL/GenBank/DDBJ whole genome shotgun (WGS) entry which is preliminary data.</text>
</comment>
<feature type="region of interest" description="Disordered" evidence="1">
    <location>
        <begin position="1301"/>
        <end position="1363"/>
    </location>
</feature>
<organism evidence="2 3">
    <name type="scientific">Exocentrus adspersus</name>
    <dbReference type="NCBI Taxonomy" id="1586481"/>
    <lineage>
        <taxon>Eukaryota</taxon>
        <taxon>Metazoa</taxon>
        <taxon>Ecdysozoa</taxon>
        <taxon>Arthropoda</taxon>
        <taxon>Hexapoda</taxon>
        <taxon>Insecta</taxon>
        <taxon>Pterygota</taxon>
        <taxon>Neoptera</taxon>
        <taxon>Endopterygota</taxon>
        <taxon>Coleoptera</taxon>
        <taxon>Polyphaga</taxon>
        <taxon>Cucujiformia</taxon>
        <taxon>Chrysomeloidea</taxon>
        <taxon>Cerambycidae</taxon>
        <taxon>Lamiinae</taxon>
        <taxon>Acanthocinini</taxon>
        <taxon>Exocentrus</taxon>
    </lineage>
</organism>
<name>A0AAV8W3T2_9CUCU</name>
<feature type="region of interest" description="Disordered" evidence="1">
    <location>
        <begin position="67"/>
        <end position="269"/>
    </location>
</feature>
<reference evidence="2 3" key="1">
    <citation type="journal article" date="2023" name="Insect Mol. Biol.">
        <title>Genome sequencing provides insights into the evolution of gene families encoding plant cell wall-degrading enzymes in longhorned beetles.</title>
        <authorList>
            <person name="Shin N.R."/>
            <person name="Okamura Y."/>
            <person name="Kirsch R."/>
            <person name="Pauchet Y."/>
        </authorList>
    </citation>
    <scope>NUCLEOTIDE SEQUENCE [LARGE SCALE GENOMIC DNA]</scope>
    <source>
        <strain evidence="2">EAD_L_NR</strain>
    </source>
</reference>
<dbReference type="EMBL" id="JANEYG010000011">
    <property type="protein sequence ID" value="KAJ8921144.1"/>
    <property type="molecule type" value="Genomic_DNA"/>
</dbReference>
<evidence type="ECO:0000256" key="1">
    <source>
        <dbReference type="SAM" id="MobiDB-lite"/>
    </source>
</evidence>
<feature type="region of interest" description="Disordered" evidence="1">
    <location>
        <begin position="1"/>
        <end position="50"/>
    </location>
</feature>
<accession>A0AAV8W3T2</accession>
<feature type="compositionally biased region" description="Acidic residues" evidence="1">
    <location>
        <begin position="1352"/>
        <end position="1363"/>
    </location>
</feature>
<dbReference type="Gene3D" id="3.90.70.120">
    <property type="match status" value="4"/>
</dbReference>